<keyword evidence="2" id="KW-0812">Transmembrane</keyword>
<feature type="transmembrane region" description="Helical" evidence="2">
    <location>
        <begin position="208"/>
        <end position="235"/>
    </location>
</feature>
<evidence type="ECO:0000313" key="3">
    <source>
        <dbReference type="EMBL" id="OYN85257.1"/>
    </source>
</evidence>
<dbReference type="InterPro" id="IPR008910">
    <property type="entry name" value="MSC_TM_helix"/>
</dbReference>
<reference evidence="3 4" key="1">
    <citation type="submission" date="2017-07" db="EMBL/GenBank/DDBJ databases">
        <title>Draft whole genome sequences of clinical Proprionibacteriaceae strains.</title>
        <authorList>
            <person name="Bernier A.-M."/>
            <person name="Bernard K."/>
            <person name="Domingo M.-C."/>
        </authorList>
    </citation>
    <scope>NUCLEOTIDE SEQUENCE [LARGE SCALE GENOMIC DNA]</scope>
    <source>
        <strain evidence="3 4">NML 160184</strain>
    </source>
</reference>
<keyword evidence="2" id="KW-0472">Membrane</keyword>
<dbReference type="Gene3D" id="1.10.287.1260">
    <property type="match status" value="1"/>
</dbReference>
<dbReference type="Proteomes" id="UP000216533">
    <property type="component" value="Unassembled WGS sequence"/>
</dbReference>
<feature type="compositionally biased region" description="Low complexity" evidence="1">
    <location>
        <begin position="147"/>
        <end position="202"/>
    </location>
</feature>
<feature type="transmembrane region" description="Helical" evidence="2">
    <location>
        <begin position="6"/>
        <end position="29"/>
    </location>
</feature>
<dbReference type="AlphaFoldDB" id="A0A255E115"/>
<evidence type="ECO:0000313" key="4">
    <source>
        <dbReference type="Proteomes" id="UP000216533"/>
    </source>
</evidence>
<proteinExistence type="predicted"/>
<evidence type="ECO:0000256" key="2">
    <source>
        <dbReference type="SAM" id="Phobius"/>
    </source>
</evidence>
<accession>A0A255E115</accession>
<evidence type="ECO:0008006" key="5">
    <source>
        <dbReference type="Google" id="ProtNLM"/>
    </source>
</evidence>
<evidence type="ECO:0000256" key="1">
    <source>
        <dbReference type="SAM" id="MobiDB-lite"/>
    </source>
</evidence>
<feature type="transmembrane region" description="Helical" evidence="2">
    <location>
        <begin position="92"/>
        <end position="114"/>
    </location>
</feature>
<feature type="transmembrane region" description="Helical" evidence="2">
    <location>
        <begin position="333"/>
        <end position="357"/>
    </location>
</feature>
<feature type="transmembrane region" description="Helical" evidence="2">
    <location>
        <begin position="392"/>
        <end position="414"/>
    </location>
</feature>
<feature type="transmembrane region" description="Helical" evidence="2">
    <location>
        <begin position="300"/>
        <end position="321"/>
    </location>
</feature>
<comment type="caution">
    <text evidence="3">The sequence shown here is derived from an EMBL/GenBank/DDBJ whole genome shotgun (WGS) entry which is preliminary data.</text>
</comment>
<organism evidence="3 4">
    <name type="scientific">Parenemella sanctibonifatiensis</name>
    <dbReference type="NCBI Taxonomy" id="2016505"/>
    <lineage>
        <taxon>Bacteria</taxon>
        <taxon>Bacillati</taxon>
        <taxon>Actinomycetota</taxon>
        <taxon>Actinomycetes</taxon>
        <taxon>Propionibacteriales</taxon>
        <taxon>Propionibacteriaceae</taxon>
        <taxon>Parenemella</taxon>
    </lineage>
</organism>
<feature type="transmembrane region" description="Helical" evidence="2">
    <location>
        <begin position="369"/>
        <end position="386"/>
    </location>
</feature>
<feature type="transmembrane region" description="Helical" evidence="2">
    <location>
        <begin position="66"/>
        <end position="86"/>
    </location>
</feature>
<feature type="region of interest" description="Disordered" evidence="1">
    <location>
        <begin position="142"/>
        <end position="202"/>
    </location>
</feature>
<sequence>MDFDSIDWLGILGKVLLAILILVVTLILAKVAKWAIAKLISKVPALQHKDASGATLGSSVGQIVSLLIWLLGLVALLELFGLNQVLEPLQGLLGGFVAFLPRLVGAILVFFIGWKLAGVARDLTVSGLSAVGLDRRVAGWTGKGEAAHQGQHPQSQHPQAQHPQAQHPQAQQQFQQGQFHDQQQVQGQHQPQQHSGQSSVSSSGPTGIIAGIVFGIIVILIAVAALQILGIAALYEPATQMLSTITTALPSIISAVALLALGVVAANFIGKILQSVLAGTGLDRAAAKAGLPEERKASDILTLIVKIAIVLFFAIMATQLLNFPQVTELLNEVLVLGGNVLFGAAIVVAGVVIASLLKKVLGNGLTGKIVSVATIVLFVAMGLKFMGLADSIINMAFGALVIGGAAAAALAFGLGGRETAARTLAKIEAGVEAEQAKEAANPPVKGFDAPETTAPRIDQPFDAGNQPPFDQGQQPPFDGGQSY</sequence>
<dbReference type="EMBL" id="NMVI01000025">
    <property type="protein sequence ID" value="OYN85257.1"/>
    <property type="molecule type" value="Genomic_DNA"/>
</dbReference>
<protein>
    <recommendedName>
        <fullName evidence="5">Mechanosensitive ion channel</fullName>
    </recommendedName>
</protein>
<feature type="compositionally biased region" description="Low complexity" evidence="1">
    <location>
        <begin position="466"/>
        <end position="483"/>
    </location>
</feature>
<dbReference type="SUPFAM" id="SSF81995">
    <property type="entry name" value="beta-sandwich domain of Sec23/24"/>
    <property type="match status" value="1"/>
</dbReference>
<feature type="region of interest" description="Disordered" evidence="1">
    <location>
        <begin position="434"/>
        <end position="483"/>
    </location>
</feature>
<dbReference type="NCBIfam" id="NF033912">
    <property type="entry name" value="msc"/>
    <property type="match status" value="2"/>
</dbReference>
<name>A0A255E115_9ACTN</name>
<gene>
    <name evidence="3" type="ORF">CGZ92_10640</name>
</gene>
<dbReference type="Pfam" id="PF05552">
    <property type="entry name" value="MS_channel_1st_1"/>
    <property type="match status" value="2"/>
</dbReference>
<feature type="transmembrane region" description="Helical" evidence="2">
    <location>
        <begin position="247"/>
        <end position="269"/>
    </location>
</feature>
<keyword evidence="2" id="KW-1133">Transmembrane helix</keyword>
<dbReference type="RefSeq" id="WP_094451362.1">
    <property type="nucleotide sequence ID" value="NZ_NMVI01000025.1"/>
</dbReference>